<keyword evidence="2" id="KW-1185">Reference proteome</keyword>
<proteinExistence type="predicted"/>
<reference evidence="1 2" key="1">
    <citation type="submission" date="2019-08" db="EMBL/GenBank/DDBJ databases">
        <title>Complete genome sequence of Spiroplasma chinense CCH (DSM 19755).</title>
        <authorList>
            <person name="Shen H.-Y."/>
            <person name="Lin Y.-C."/>
            <person name="Chou L."/>
            <person name="Kuo C.-H."/>
        </authorList>
    </citation>
    <scope>NUCLEOTIDE SEQUENCE [LARGE SCALE GENOMIC DNA]</scope>
    <source>
        <strain evidence="1 2">CCH</strain>
    </source>
</reference>
<evidence type="ECO:0000313" key="2">
    <source>
        <dbReference type="Proteomes" id="UP000323144"/>
    </source>
</evidence>
<dbReference type="AlphaFoldDB" id="A0A5B9Y4K7"/>
<dbReference type="RefSeq" id="WP_166508268.1">
    <property type="nucleotide sequence ID" value="NZ_CP043026.1"/>
</dbReference>
<name>A0A5B9Y4K7_9MOLU</name>
<protein>
    <recommendedName>
        <fullName evidence="3">DUF4258 domain-containing protein</fullName>
    </recommendedName>
</protein>
<evidence type="ECO:0008006" key="3">
    <source>
        <dbReference type="Google" id="ProtNLM"/>
    </source>
</evidence>
<evidence type="ECO:0000313" key="1">
    <source>
        <dbReference type="EMBL" id="QEH61890.1"/>
    </source>
</evidence>
<dbReference type="Proteomes" id="UP000323144">
    <property type="component" value="Chromosome"/>
</dbReference>
<dbReference type="KEGG" id="schi:SCHIN_v1c06930"/>
<organism evidence="1 2">
    <name type="scientific">Spiroplasma chinense</name>
    <dbReference type="NCBI Taxonomy" id="216932"/>
    <lineage>
        <taxon>Bacteria</taxon>
        <taxon>Bacillati</taxon>
        <taxon>Mycoplasmatota</taxon>
        <taxon>Mollicutes</taxon>
        <taxon>Entomoplasmatales</taxon>
        <taxon>Spiroplasmataceae</taxon>
        <taxon>Spiroplasma</taxon>
    </lineage>
</organism>
<accession>A0A5B9Y4K7</accession>
<dbReference type="EMBL" id="CP043026">
    <property type="protein sequence ID" value="QEH61890.1"/>
    <property type="molecule type" value="Genomic_DNA"/>
</dbReference>
<gene>
    <name evidence="1" type="ORF">SCHIN_v1c06930</name>
</gene>
<sequence>MGYYYRHEFKFSDHALQRIRQRLNLGNEEEYLLKEKVLTMIEKSTQMFETSNHIYIHTRKNDIYFVIKKPEKLIVTATPISATKQLYLIETDQ</sequence>